<evidence type="ECO:0000313" key="2">
    <source>
        <dbReference type="EMBL" id="ORV96808.1"/>
    </source>
</evidence>
<evidence type="ECO:0000256" key="1">
    <source>
        <dbReference type="SAM" id="Phobius"/>
    </source>
</evidence>
<dbReference type="OrthoDB" id="1550909at2"/>
<feature type="transmembrane region" description="Helical" evidence="1">
    <location>
        <begin position="44"/>
        <end position="67"/>
    </location>
</feature>
<feature type="transmembrane region" description="Helical" evidence="1">
    <location>
        <begin position="139"/>
        <end position="158"/>
    </location>
</feature>
<keyword evidence="1" id="KW-1133">Transmembrane helix</keyword>
<protein>
    <submittedName>
        <fullName evidence="2">Uncharacterized protein</fullName>
    </submittedName>
</protein>
<dbReference type="AlphaFoldDB" id="A0A1X1XDR4"/>
<reference evidence="2 3" key="1">
    <citation type="submission" date="2016-01" db="EMBL/GenBank/DDBJ databases">
        <title>The new phylogeny of the genus Mycobacterium.</title>
        <authorList>
            <person name="Tarcisio F."/>
            <person name="Conor M."/>
            <person name="Antonella G."/>
            <person name="Elisabetta G."/>
            <person name="Giulia F.S."/>
            <person name="Sara T."/>
            <person name="Anna F."/>
            <person name="Clotilde B."/>
            <person name="Roberto B."/>
            <person name="Veronica D.S."/>
            <person name="Fabio R."/>
            <person name="Monica P."/>
            <person name="Olivier J."/>
            <person name="Enrico T."/>
            <person name="Nicola S."/>
        </authorList>
    </citation>
    <scope>NUCLEOTIDE SEQUENCE [LARGE SCALE GENOMIC DNA]</scope>
    <source>
        <strain evidence="2 3">DSM 45166</strain>
    </source>
</reference>
<feature type="transmembrane region" description="Helical" evidence="1">
    <location>
        <begin position="164"/>
        <end position="184"/>
    </location>
</feature>
<keyword evidence="3" id="KW-1185">Reference proteome</keyword>
<proteinExistence type="predicted"/>
<dbReference type="Proteomes" id="UP000193487">
    <property type="component" value="Unassembled WGS sequence"/>
</dbReference>
<dbReference type="RefSeq" id="WP_045375346.1">
    <property type="nucleotide sequence ID" value="NZ_BBKA01000024.1"/>
</dbReference>
<gene>
    <name evidence="2" type="ORF">AWC14_16475</name>
</gene>
<sequence length="187" mass="19924">MTSAGVLRTFFGPPRTRGESIVGVVVGALLIALLTGYIRHVGGWRGWSVAQIVVLAVMVFDLVGGIVTTSSETANQWYHRPGVAARRFRIGFVIAHALLYLIPAALLFDTGWAWAAVNAALLISVGAAVEFAPAHVKRLTALGLTLTAVLVNLIWLPVSPALAWIPLFLFVKVLVCFLVPQATVGAD</sequence>
<feature type="transmembrane region" description="Helical" evidence="1">
    <location>
        <begin position="88"/>
        <end position="106"/>
    </location>
</feature>
<evidence type="ECO:0000313" key="3">
    <source>
        <dbReference type="Proteomes" id="UP000193487"/>
    </source>
</evidence>
<dbReference type="EMBL" id="LQPE01000172">
    <property type="protein sequence ID" value="ORV96808.1"/>
    <property type="molecule type" value="Genomic_DNA"/>
</dbReference>
<keyword evidence="1" id="KW-0472">Membrane</keyword>
<name>A0A1X1XDR4_9MYCO</name>
<feature type="transmembrane region" description="Helical" evidence="1">
    <location>
        <begin position="112"/>
        <end position="132"/>
    </location>
</feature>
<accession>A0A1X1XDR4</accession>
<feature type="transmembrane region" description="Helical" evidence="1">
    <location>
        <begin position="21"/>
        <end position="38"/>
    </location>
</feature>
<organism evidence="2 3">
    <name type="scientific">Mycobacterium kyorinense</name>
    <dbReference type="NCBI Taxonomy" id="487514"/>
    <lineage>
        <taxon>Bacteria</taxon>
        <taxon>Bacillati</taxon>
        <taxon>Actinomycetota</taxon>
        <taxon>Actinomycetes</taxon>
        <taxon>Mycobacteriales</taxon>
        <taxon>Mycobacteriaceae</taxon>
        <taxon>Mycobacterium</taxon>
    </lineage>
</organism>
<keyword evidence="1" id="KW-0812">Transmembrane</keyword>
<comment type="caution">
    <text evidence="2">The sequence shown here is derived from an EMBL/GenBank/DDBJ whole genome shotgun (WGS) entry which is preliminary data.</text>
</comment>